<dbReference type="InterPro" id="IPR001867">
    <property type="entry name" value="OmpR/PhoB-type_DNA-bd"/>
</dbReference>
<dbReference type="STRING" id="1225564.AA309_18945"/>
<evidence type="ECO:0000259" key="9">
    <source>
        <dbReference type="PROSITE" id="PS51755"/>
    </source>
</evidence>
<evidence type="ECO:0000259" key="8">
    <source>
        <dbReference type="PROSITE" id="PS50110"/>
    </source>
</evidence>
<evidence type="ECO:0000256" key="6">
    <source>
        <dbReference type="PROSITE-ProRule" id="PRU00169"/>
    </source>
</evidence>
<dbReference type="InterPro" id="IPR016032">
    <property type="entry name" value="Sig_transdc_resp-reg_C-effctor"/>
</dbReference>
<feature type="domain" description="OmpR/PhoB-type" evidence="9">
    <location>
        <begin position="124"/>
        <end position="221"/>
    </location>
</feature>
<keyword evidence="4 7" id="KW-0238">DNA-binding</keyword>
<keyword evidence="3" id="KW-0805">Transcription regulation</keyword>
<keyword evidence="2" id="KW-0902">Two-component regulatory system</keyword>
<protein>
    <submittedName>
        <fullName evidence="10">Chemotaxis protein CheY</fullName>
    </submittedName>
</protein>
<dbReference type="AlphaFoldDB" id="A0A0H1R8Z6"/>
<dbReference type="Proteomes" id="UP000035489">
    <property type="component" value="Unassembled WGS sequence"/>
</dbReference>
<evidence type="ECO:0000256" key="4">
    <source>
        <dbReference type="ARBA" id="ARBA00023125"/>
    </source>
</evidence>
<evidence type="ECO:0000256" key="2">
    <source>
        <dbReference type="ARBA" id="ARBA00023012"/>
    </source>
</evidence>
<feature type="DNA-binding region" description="OmpR/PhoB-type" evidence="7">
    <location>
        <begin position="124"/>
        <end position="221"/>
    </location>
</feature>
<evidence type="ECO:0000313" key="11">
    <source>
        <dbReference type="Proteomes" id="UP000035489"/>
    </source>
</evidence>
<organism evidence="10 11">
    <name type="scientific">Microvirga vignae</name>
    <dbReference type="NCBI Taxonomy" id="1225564"/>
    <lineage>
        <taxon>Bacteria</taxon>
        <taxon>Pseudomonadati</taxon>
        <taxon>Pseudomonadota</taxon>
        <taxon>Alphaproteobacteria</taxon>
        <taxon>Hyphomicrobiales</taxon>
        <taxon>Methylobacteriaceae</taxon>
        <taxon>Microvirga</taxon>
    </lineage>
</organism>
<dbReference type="InterPro" id="IPR039420">
    <property type="entry name" value="WalR-like"/>
</dbReference>
<dbReference type="GO" id="GO:0006355">
    <property type="term" value="P:regulation of DNA-templated transcription"/>
    <property type="evidence" value="ECO:0007669"/>
    <property type="project" value="InterPro"/>
</dbReference>
<keyword evidence="1 6" id="KW-0597">Phosphoprotein</keyword>
<dbReference type="SMART" id="SM00862">
    <property type="entry name" value="Trans_reg_C"/>
    <property type="match status" value="1"/>
</dbReference>
<dbReference type="Pfam" id="PF00486">
    <property type="entry name" value="Trans_reg_C"/>
    <property type="match status" value="1"/>
</dbReference>
<feature type="modified residue" description="4-aspartylphosphate" evidence="6">
    <location>
        <position position="51"/>
    </location>
</feature>
<dbReference type="InterPro" id="IPR001789">
    <property type="entry name" value="Sig_transdc_resp-reg_receiver"/>
</dbReference>
<dbReference type="EMBL" id="LCYG01000051">
    <property type="protein sequence ID" value="KLK91668.1"/>
    <property type="molecule type" value="Genomic_DNA"/>
</dbReference>
<evidence type="ECO:0000256" key="7">
    <source>
        <dbReference type="PROSITE-ProRule" id="PRU01091"/>
    </source>
</evidence>
<dbReference type="CDD" id="cd00383">
    <property type="entry name" value="trans_reg_C"/>
    <property type="match status" value="1"/>
</dbReference>
<evidence type="ECO:0000256" key="1">
    <source>
        <dbReference type="ARBA" id="ARBA00022553"/>
    </source>
</evidence>
<dbReference type="Gene3D" id="3.40.50.2300">
    <property type="match status" value="1"/>
</dbReference>
<dbReference type="PROSITE" id="PS50110">
    <property type="entry name" value="RESPONSE_REGULATORY"/>
    <property type="match status" value="1"/>
</dbReference>
<evidence type="ECO:0000313" key="10">
    <source>
        <dbReference type="EMBL" id="KLK91668.1"/>
    </source>
</evidence>
<dbReference type="Gene3D" id="1.10.10.10">
    <property type="entry name" value="Winged helix-like DNA-binding domain superfamily/Winged helix DNA-binding domain"/>
    <property type="match status" value="1"/>
</dbReference>
<proteinExistence type="predicted"/>
<accession>A0A0H1R8Z6</accession>
<keyword evidence="11" id="KW-1185">Reference proteome</keyword>
<dbReference type="FunFam" id="3.40.50.2300:FF:000002">
    <property type="entry name" value="DNA-binding response regulator PhoP"/>
    <property type="match status" value="1"/>
</dbReference>
<dbReference type="GO" id="GO:0000156">
    <property type="term" value="F:phosphorelay response regulator activity"/>
    <property type="evidence" value="ECO:0007669"/>
    <property type="project" value="TreeGrafter"/>
</dbReference>
<dbReference type="Pfam" id="PF00072">
    <property type="entry name" value="Response_reg"/>
    <property type="match status" value="1"/>
</dbReference>
<dbReference type="InterPro" id="IPR011006">
    <property type="entry name" value="CheY-like_superfamily"/>
</dbReference>
<dbReference type="SMART" id="SM00448">
    <property type="entry name" value="REC"/>
    <property type="match status" value="1"/>
</dbReference>
<dbReference type="GO" id="GO:0000976">
    <property type="term" value="F:transcription cis-regulatory region binding"/>
    <property type="evidence" value="ECO:0007669"/>
    <property type="project" value="TreeGrafter"/>
</dbReference>
<dbReference type="GO" id="GO:0032993">
    <property type="term" value="C:protein-DNA complex"/>
    <property type="evidence" value="ECO:0007669"/>
    <property type="project" value="TreeGrafter"/>
</dbReference>
<dbReference type="OrthoDB" id="9802426at2"/>
<dbReference type="SUPFAM" id="SSF52172">
    <property type="entry name" value="CheY-like"/>
    <property type="match status" value="1"/>
</dbReference>
<sequence>MRIFLVEDTRDVGEAIVEHFARIGHVVDWETDGEAAANTLDETLYDLIILDVMLPGWSGFSILQRLRTSGSTTPVLMLTARSEVEDRVSALDIGADDYLVKPFDFRELEARARALLRRRHGEATNLLECGDICIDRSARAVRVGQREVHLTRREVTLLEILASRPGRVFSKEDLLDQVFGFDEEAPSFNAVELYIGRLRKKLQGANAQIVTVRGFGYQMVPHGAS</sequence>
<evidence type="ECO:0000256" key="5">
    <source>
        <dbReference type="ARBA" id="ARBA00023163"/>
    </source>
</evidence>
<dbReference type="GO" id="GO:0005829">
    <property type="term" value="C:cytosol"/>
    <property type="evidence" value="ECO:0007669"/>
    <property type="project" value="TreeGrafter"/>
</dbReference>
<reference evidence="10 11" key="1">
    <citation type="submission" date="2015-05" db="EMBL/GenBank/DDBJ databases">
        <title>Draft genome sequence of Microvirga vignae strain BR3299, a novel nitrogen fixing bacteria isolated from Brazil semi-aired region.</title>
        <authorList>
            <person name="Zilli J.E."/>
            <person name="Passos S.R."/>
            <person name="Leite J."/>
            <person name="Baldani J.I."/>
            <person name="Xavier G.R."/>
            <person name="Rumjaneck N.G."/>
            <person name="Simoes-Araujo J.L."/>
        </authorList>
    </citation>
    <scope>NUCLEOTIDE SEQUENCE [LARGE SCALE GENOMIC DNA]</scope>
    <source>
        <strain evidence="10 11">BR3299</strain>
    </source>
</reference>
<dbReference type="InterPro" id="IPR036388">
    <property type="entry name" value="WH-like_DNA-bd_sf"/>
</dbReference>
<keyword evidence="5" id="KW-0804">Transcription</keyword>
<dbReference type="PROSITE" id="PS51755">
    <property type="entry name" value="OMPR_PHOB"/>
    <property type="match status" value="1"/>
</dbReference>
<feature type="domain" description="Response regulatory" evidence="8">
    <location>
        <begin position="2"/>
        <end position="116"/>
    </location>
</feature>
<dbReference type="RefSeq" id="WP_047190577.1">
    <property type="nucleotide sequence ID" value="NZ_LCYG01000051.1"/>
</dbReference>
<name>A0A0H1R8Z6_9HYPH</name>
<dbReference type="Gene3D" id="6.10.250.690">
    <property type="match status" value="1"/>
</dbReference>
<dbReference type="SUPFAM" id="SSF46894">
    <property type="entry name" value="C-terminal effector domain of the bipartite response regulators"/>
    <property type="match status" value="1"/>
</dbReference>
<dbReference type="PANTHER" id="PTHR48111:SF67">
    <property type="entry name" value="TRANSCRIPTIONAL REGULATORY PROTEIN TCTD"/>
    <property type="match status" value="1"/>
</dbReference>
<dbReference type="PATRIC" id="fig|1225564.3.peg.5069"/>
<evidence type="ECO:0000256" key="3">
    <source>
        <dbReference type="ARBA" id="ARBA00023015"/>
    </source>
</evidence>
<comment type="caution">
    <text evidence="10">The sequence shown here is derived from an EMBL/GenBank/DDBJ whole genome shotgun (WGS) entry which is preliminary data.</text>
</comment>
<dbReference type="CDD" id="cd19935">
    <property type="entry name" value="REC_OmpR_CusR-like"/>
    <property type="match status" value="1"/>
</dbReference>
<dbReference type="PANTHER" id="PTHR48111">
    <property type="entry name" value="REGULATOR OF RPOS"/>
    <property type="match status" value="1"/>
</dbReference>
<gene>
    <name evidence="10" type="ORF">AA309_18945</name>
</gene>